<keyword evidence="2" id="KW-1185">Reference proteome</keyword>
<protein>
    <submittedName>
        <fullName evidence="1">Uncharacterized protein</fullName>
    </submittedName>
</protein>
<evidence type="ECO:0000313" key="2">
    <source>
        <dbReference type="Proteomes" id="UP000325577"/>
    </source>
</evidence>
<name>A0A5J5B0K7_9ASTE</name>
<accession>A0A5J5B0K7</accession>
<dbReference type="EMBL" id="CM018040">
    <property type="protein sequence ID" value="KAA8534801.1"/>
    <property type="molecule type" value="Genomic_DNA"/>
</dbReference>
<evidence type="ECO:0000313" key="1">
    <source>
        <dbReference type="EMBL" id="KAA8534801.1"/>
    </source>
</evidence>
<reference evidence="1 2" key="1">
    <citation type="submission" date="2019-09" db="EMBL/GenBank/DDBJ databases">
        <title>A chromosome-level genome assembly of the Chinese tupelo Nyssa sinensis.</title>
        <authorList>
            <person name="Yang X."/>
            <person name="Kang M."/>
            <person name="Yang Y."/>
            <person name="Xiong H."/>
            <person name="Wang M."/>
            <person name="Zhang Z."/>
            <person name="Wang Z."/>
            <person name="Wu H."/>
            <person name="Ma T."/>
            <person name="Liu J."/>
            <person name="Xi Z."/>
        </authorList>
    </citation>
    <scope>NUCLEOTIDE SEQUENCE [LARGE SCALE GENOMIC DNA]</scope>
    <source>
        <strain evidence="1">J267</strain>
        <tissue evidence="1">Leaf</tissue>
    </source>
</reference>
<dbReference type="Proteomes" id="UP000325577">
    <property type="component" value="Linkage Group LG17"/>
</dbReference>
<dbReference type="AlphaFoldDB" id="A0A5J5B0K7"/>
<gene>
    <name evidence="1" type="ORF">F0562_029757</name>
</gene>
<organism evidence="1 2">
    <name type="scientific">Nyssa sinensis</name>
    <dbReference type="NCBI Taxonomy" id="561372"/>
    <lineage>
        <taxon>Eukaryota</taxon>
        <taxon>Viridiplantae</taxon>
        <taxon>Streptophyta</taxon>
        <taxon>Embryophyta</taxon>
        <taxon>Tracheophyta</taxon>
        <taxon>Spermatophyta</taxon>
        <taxon>Magnoliopsida</taxon>
        <taxon>eudicotyledons</taxon>
        <taxon>Gunneridae</taxon>
        <taxon>Pentapetalae</taxon>
        <taxon>asterids</taxon>
        <taxon>Cornales</taxon>
        <taxon>Nyssaceae</taxon>
        <taxon>Nyssa</taxon>
    </lineage>
</organism>
<sequence length="121" mass="13551">MFSCGRNTAINKGIQKELGNTRSDLKWHSRKSFGRKHAMFAAKIVYEPIIAVSTVEEIQAVVKLQHFTSWDGKVLVEAVEKQKLPTEKHPNPYQKATVDCFSGAFSWICEGELDVGASCIH</sequence>
<proteinExistence type="predicted"/>